<feature type="transmembrane region" description="Helical" evidence="7">
    <location>
        <begin position="146"/>
        <end position="170"/>
    </location>
</feature>
<protein>
    <recommendedName>
        <fullName evidence="7">Phosphate transporter</fullName>
    </recommendedName>
</protein>
<evidence type="ECO:0000256" key="4">
    <source>
        <dbReference type="ARBA" id="ARBA00022692"/>
    </source>
</evidence>
<keyword evidence="2 7" id="KW-0813">Transport</keyword>
<keyword evidence="4 7" id="KW-0812">Transmembrane</keyword>
<dbReference type="InterPro" id="IPR001204">
    <property type="entry name" value="Phos_transporter"/>
</dbReference>
<feature type="transmembrane region" description="Helical" evidence="7">
    <location>
        <begin position="119"/>
        <end position="140"/>
    </location>
</feature>
<dbReference type="EMBL" id="JAGMWT010000002">
    <property type="protein sequence ID" value="KAH7135452.1"/>
    <property type="molecule type" value="Genomic_DNA"/>
</dbReference>
<feature type="transmembrane region" description="Helical" evidence="7">
    <location>
        <begin position="48"/>
        <end position="67"/>
    </location>
</feature>
<dbReference type="GO" id="GO:0035435">
    <property type="term" value="P:phosphate ion transmembrane transport"/>
    <property type="evidence" value="ECO:0007669"/>
    <property type="project" value="TreeGrafter"/>
</dbReference>
<feature type="transmembrane region" description="Helical" evidence="7">
    <location>
        <begin position="548"/>
        <end position="573"/>
    </location>
</feature>
<comment type="similarity">
    <text evidence="7">Belongs to the inorganic phosphate transporter (PiT) (TC 2.A.20) family.</text>
</comment>
<evidence type="ECO:0000256" key="5">
    <source>
        <dbReference type="ARBA" id="ARBA00022989"/>
    </source>
</evidence>
<dbReference type="OrthoDB" id="260807at2759"/>
<evidence type="ECO:0000256" key="3">
    <source>
        <dbReference type="ARBA" id="ARBA00022592"/>
    </source>
</evidence>
<dbReference type="Pfam" id="PF01384">
    <property type="entry name" value="PHO4"/>
    <property type="match status" value="1"/>
</dbReference>
<organism evidence="9 10">
    <name type="scientific">Dendryphion nanum</name>
    <dbReference type="NCBI Taxonomy" id="256645"/>
    <lineage>
        <taxon>Eukaryota</taxon>
        <taxon>Fungi</taxon>
        <taxon>Dikarya</taxon>
        <taxon>Ascomycota</taxon>
        <taxon>Pezizomycotina</taxon>
        <taxon>Dothideomycetes</taxon>
        <taxon>Pleosporomycetidae</taxon>
        <taxon>Pleosporales</taxon>
        <taxon>Torulaceae</taxon>
        <taxon>Dendryphion</taxon>
    </lineage>
</organism>
<feature type="transmembrane region" description="Helical" evidence="7">
    <location>
        <begin position="217"/>
        <end position="241"/>
    </location>
</feature>
<feature type="transmembrane region" description="Helical" evidence="7">
    <location>
        <begin position="182"/>
        <end position="205"/>
    </location>
</feature>
<accession>A0A9P9IVU1</accession>
<feature type="compositionally biased region" description="Polar residues" evidence="8">
    <location>
        <begin position="336"/>
        <end position="348"/>
    </location>
</feature>
<comment type="caution">
    <text evidence="9">The sequence shown here is derived from an EMBL/GenBank/DDBJ whole genome shotgun (WGS) entry which is preliminary data.</text>
</comment>
<proteinExistence type="inferred from homology"/>
<evidence type="ECO:0000256" key="2">
    <source>
        <dbReference type="ARBA" id="ARBA00022448"/>
    </source>
</evidence>
<sequence>MVALPQYNYIFAFGTIFSFLDAWNIGANDVANSFATSVSSRSLTFKQAMLIASVMEFAGAIAVGARVTDTIRTKVISTKLFENDPSVLMLGMLCAITGSSLYLTFATRFSMPVSTTHSIMGGVVGVGIASVGVDGVNWQWKGVSQVFAAWGIAPGISAGFASIIFLITKYGVMRRKNPVQKAFFTVPFYFFVTSSMLTLLIVYKGGSARIKLTNAEVAGVTVGVGAVVAALVGIFFVPFLFRKVQKDDWELQWYHVFQGPLLLKRGPPNPRPDGVLEGGIQDYYRGHLTHEELAARRAEEGAGVPVASGDLTKETIVTSGDKDGSASDITPAPTAKPSQESPRNQLSEPKNKKEPPVGAWYTPAVAWFWFNYYFFYGVNQEIIGHQKKKDFLSGDIEKIHANTEHFNNEAEYTYSFLQIMTAATASFAHGANDVSNAIGPYTTIYFVWKTGELSNKVPVPEWILAFGGAGIVVGLWTYGYNLMRALGNKITLHSPSRGFSMELGAAITVILATRLALPVSTTQCICGATVGVGLCSGTWRTINWRMVAWIYMSWIITLPTAGLISGGLMGIILNAPRFGNGV</sequence>
<dbReference type="PANTHER" id="PTHR11101">
    <property type="entry name" value="PHOSPHATE TRANSPORTER"/>
    <property type="match status" value="1"/>
</dbReference>
<dbReference type="GO" id="GO:0016020">
    <property type="term" value="C:membrane"/>
    <property type="evidence" value="ECO:0007669"/>
    <property type="project" value="UniProtKB-SubCell"/>
</dbReference>
<dbReference type="AlphaFoldDB" id="A0A9P9IVU1"/>
<keyword evidence="3 7" id="KW-0592">Phosphate transport</keyword>
<comment type="function">
    <text evidence="7">Sodium-phosphate symporter.</text>
</comment>
<evidence type="ECO:0000256" key="6">
    <source>
        <dbReference type="ARBA" id="ARBA00023136"/>
    </source>
</evidence>
<keyword evidence="6 7" id="KW-0472">Membrane</keyword>
<keyword evidence="5 7" id="KW-1133">Transmembrane helix</keyword>
<gene>
    <name evidence="9" type="ORF">B0J11DRAFT_426985</name>
</gene>
<feature type="transmembrane region" description="Helical" evidence="7">
    <location>
        <begin position="462"/>
        <end position="479"/>
    </location>
</feature>
<name>A0A9P9IVU1_9PLEO</name>
<evidence type="ECO:0000256" key="1">
    <source>
        <dbReference type="ARBA" id="ARBA00004141"/>
    </source>
</evidence>
<feature type="transmembrane region" description="Helical" evidence="7">
    <location>
        <begin position="6"/>
        <end position="27"/>
    </location>
</feature>
<keyword evidence="10" id="KW-1185">Reference proteome</keyword>
<evidence type="ECO:0000256" key="7">
    <source>
        <dbReference type="RuleBase" id="RU363058"/>
    </source>
</evidence>
<feature type="region of interest" description="Disordered" evidence="8">
    <location>
        <begin position="316"/>
        <end position="355"/>
    </location>
</feature>
<reference evidence="9" key="1">
    <citation type="journal article" date="2021" name="Nat. Commun.">
        <title>Genetic determinants of endophytism in the Arabidopsis root mycobiome.</title>
        <authorList>
            <person name="Mesny F."/>
            <person name="Miyauchi S."/>
            <person name="Thiergart T."/>
            <person name="Pickel B."/>
            <person name="Atanasova L."/>
            <person name="Karlsson M."/>
            <person name="Huettel B."/>
            <person name="Barry K.W."/>
            <person name="Haridas S."/>
            <person name="Chen C."/>
            <person name="Bauer D."/>
            <person name="Andreopoulos W."/>
            <person name="Pangilinan J."/>
            <person name="LaButti K."/>
            <person name="Riley R."/>
            <person name="Lipzen A."/>
            <person name="Clum A."/>
            <person name="Drula E."/>
            <person name="Henrissat B."/>
            <person name="Kohler A."/>
            <person name="Grigoriev I.V."/>
            <person name="Martin F.M."/>
            <person name="Hacquard S."/>
        </authorList>
    </citation>
    <scope>NUCLEOTIDE SEQUENCE</scope>
    <source>
        <strain evidence="9">MPI-CAGE-CH-0243</strain>
    </source>
</reference>
<feature type="transmembrane region" description="Helical" evidence="7">
    <location>
        <begin position="87"/>
        <end position="107"/>
    </location>
</feature>
<comment type="subcellular location">
    <subcellularLocation>
        <location evidence="1 7">Membrane</location>
        <topology evidence="1 7">Multi-pass membrane protein</topology>
    </subcellularLocation>
</comment>
<evidence type="ECO:0000256" key="8">
    <source>
        <dbReference type="SAM" id="MobiDB-lite"/>
    </source>
</evidence>
<dbReference type="Proteomes" id="UP000700596">
    <property type="component" value="Unassembled WGS sequence"/>
</dbReference>
<dbReference type="PANTHER" id="PTHR11101:SF80">
    <property type="entry name" value="PHOSPHATE TRANSPORTER"/>
    <property type="match status" value="1"/>
</dbReference>
<evidence type="ECO:0000313" key="9">
    <source>
        <dbReference type="EMBL" id="KAH7135452.1"/>
    </source>
</evidence>
<evidence type="ECO:0000313" key="10">
    <source>
        <dbReference type="Proteomes" id="UP000700596"/>
    </source>
</evidence>
<dbReference type="GO" id="GO:0005315">
    <property type="term" value="F:phosphate transmembrane transporter activity"/>
    <property type="evidence" value="ECO:0007669"/>
    <property type="project" value="InterPro"/>
</dbReference>